<dbReference type="Pfam" id="PF00072">
    <property type="entry name" value="Response_reg"/>
    <property type="match status" value="1"/>
</dbReference>
<dbReference type="InterPro" id="IPR011006">
    <property type="entry name" value="CheY-like_superfamily"/>
</dbReference>
<dbReference type="InterPro" id="IPR050595">
    <property type="entry name" value="Bact_response_regulator"/>
</dbReference>
<dbReference type="PROSITE" id="PS50110">
    <property type="entry name" value="RESPONSE_REGULATORY"/>
    <property type="match status" value="1"/>
</dbReference>
<dbReference type="CDD" id="cd00156">
    <property type="entry name" value="REC"/>
    <property type="match status" value="1"/>
</dbReference>
<dbReference type="PANTHER" id="PTHR44591">
    <property type="entry name" value="STRESS RESPONSE REGULATOR PROTEIN 1"/>
    <property type="match status" value="1"/>
</dbReference>
<feature type="modified residue" description="4-aspartylphosphate" evidence="2">
    <location>
        <position position="54"/>
    </location>
</feature>
<name>A0A926VAW0_9CYAN</name>
<dbReference type="SUPFAM" id="SSF49899">
    <property type="entry name" value="Concanavalin A-like lectins/glucanases"/>
    <property type="match status" value="1"/>
</dbReference>
<feature type="domain" description="Response regulatory" evidence="3">
    <location>
        <begin position="5"/>
        <end position="121"/>
    </location>
</feature>
<protein>
    <submittedName>
        <fullName evidence="4">Response regulator</fullName>
    </submittedName>
</protein>
<dbReference type="Proteomes" id="UP000641646">
    <property type="component" value="Unassembled WGS sequence"/>
</dbReference>
<dbReference type="Pfam" id="PF13385">
    <property type="entry name" value="Laminin_G_3"/>
    <property type="match status" value="1"/>
</dbReference>
<organism evidence="4 5">
    <name type="scientific">Aerosakkonema funiforme FACHB-1375</name>
    <dbReference type="NCBI Taxonomy" id="2949571"/>
    <lineage>
        <taxon>Bacteria</taxon>
        <taxon>Bacillati</taxon>
        <taxon>Cyanobacteriota</taxon>
        <taxon>Cyanophyceae</taxon>
        <taxon>Oscillatoriophycideae</taxon>
        <taxon>Aerosakkonematales</taxon>
        <taxon>Aerosakkonemataceae</taxon>
        <taxon>Aerosakkonema</taxon>
    </lineage>
</organism>
<evidence type="ECO:0000259" key="3">
    <source>
        <dbReference type="PROSITE" id="PS50110"/>
    </source>
</evidence>
<reference evidence="4" key="2">
    <citation type="submission" date="2020-08" db="EMBL/GenBank/DDBJ databases">
        <authorList>
            <person name="Chen M."/>
            <person name="Teng W."/>
            <person name="Zhao L."/>
            <person name="Hu C."/>
            <person name="Zhou Y."/>
            <person name="Han B."/>
            <person name="Song L."/>
            <person name="Shu W."/>
        </authorList>
    </citation>
    <scope>NUCLEOTIDE SEQUENCE</scope>
    <source>
        <strain evidence="4">FACHB-1375</strain>
    </source>
</reference>
<evidence type="ECO:0000313" key="5">
    <source>
        <dbReference type="Proteomes" id="UP000641646"/>
    </source>
</evidence>
<gene>
    <name evidence="4" type="ORF">H6G03_02480</name>
</gene>
<sequence length="456" mass="50473">MANRKILIIDDSGVVRRNTKAMLPVGKFEILEAKDGLEAINLIHQEGPNLILLDWILPRVSGWEVFQHIQADPELQKIPLVVMSGRIDEVRAKIPEPFAYFEFLQKIFDRNQLISAIKLAIAKARLRNQSAPQPTNNNIPQPQEYDAVLGGQNPPPVNAVVLGGMAGVKSRLTSAIVSQRIAALKEALNYGEAGISLMIQSLKDANGQVRATAYLLLQKRTEIKVRQALREYIPPDLVAWWRLDETEGNTVSDRIGTNHGIINGCTPAPITNTIKPSLLSSLCFDGVNDYVQISDAPALNFGTGDLSICFWVNTSNPHGNIDVIIDKRVESSGAVQGYTVCNYRGSLCCQLADGIGTGWTNYLAYISITNSKWHHVAITIDRDQTDGGRWYLDGVEVGNRFNPTDRQGSLNNAKPLRIGRRSDHPSWPGFFKGNIADIRLFNRVLEAIEIQAIYEA</sequence>
<proteinExistence type="predicted"/>
<dbReference type="SMART" id="SM00448">
    <property type="entry name" value="REC"/>
    <property type="match status" value="1"/>
</dbReference>
<keyword evidence="5" id="KW-1185">Reference proteome</keyword>
<reference evidence="4" key="1">
    <citation type="journal article" date="2015" name="ISME J.">
        <title>Draft Genome Sequence of Streptomyces incarnatus NRRL8089, which Produces the Nucleoside Antibiotic Sinefungin.</title>
        <authorList>
            <person name="Oshima K."/>
            <person name="Hattori M."/>
            <person name="Shimizu H."/>
            <person name="Fukuda K."/>
            <person name="Nemoto M."/>
            <person name="Inagaki K."/>
            <person name="Tamura T."/>
        </authorList>
    </citation>
    <scope>NUCLEOTIDE SEQUENCE</scope>
    <source>
        <strain evidence="4">FACHB-1375</strain>
    </source>
</reference>
<evidence type="ECO:0000313" key="4">
    <source>
        <dbReference type="EMBL" id="MBD2179988.1"/>
    </source>
</evidence>
<dbReference type="GO" id="GO:0000160">
    <property type="term" value="P:phosphorelay signal transduction system"/>
    <property type="evidence" value="ECO:0007669"/>
    <property type="project" value="InterPro"/>
</dbReference>
<dbReference type="SUPFAM" id="SSF52172">
    <property type="entry name" value="CheY-like"/>
    <property type="match status" value="1"/>
</dbReference>
<comment type="caution">
    <text evidence="4">The sequence shown here is derived from an EMBL/GenBank/DDBJ whole genome shotgun (WGS) entry which is preliminary data.</text>
</comment>
<dbReference type="InterPro" id="IPR013320">
    <property type="entry name" value="ConA-like_dom_sf"/>
</dbReference>
<accession>A0A926VAW0</accession>
<dbReference type="AlphaFoldDB" id="A0A926VAW0"/>
<evidence type="ECO:0000256" key="1">
    <source>
        <dbReference type="ARBA" id="ARBA00022553"/>
    </source>
</evidence>
<keyword evidence="1 2" id="KW-0597">Phosphoprotein</keyword>
<evidence type="ECO:0000256" key="2">
    <source>
        <dbReference type="PROSITE-ProRule" id="PRU00169"/>
    </source>
</evidence>
<dbReference type="EMBL" id="JACJPW010000004">
    <property type="protein sequence ID" value="MBD2179988.1"/>
    <property type="molecule type" value="Genomic_DNA"/>
</dbReference>
<dbReference type="Gene3D" id="2.60.120.200">
    <property type="match status" value="1"/>
</dbReference>
<dbReference type="RefSeq" id="WP_190461733.1">
    <property type="nucleotide sequence ID" value="NZ_JACJPW010000004.1"/>
</dbReference>
<dbReference type="Gene3D" id="3.40.50.2300">
    <property type="match status" value="1"/>
</dbReference>
<dbReference type="PANTHER" id="PTHR44591:SF23">
    <property type="entry name" value="CHEY SUBFAMILY"/>
    <property type="match status" value="1"/>
</dbReference>
<dbReference type="InterPro" id="IPR001789">
    <property type="entry name" value="Sig_transdc_resp-reg_receiver"/>
</dbReference>